<organism evidence="2 3">
    <name type="scientific">Apiospora marii</name>
    <dbReference type="NCBI Taxonomy" id="335849"/>
    <lineage>
        <taxon>Eukaryota</taxon>
        <taxon>Fungi</taxon>
        <taxon>Dikarya</taxon>
        <taxon>Ascomycota</taxon>
        <taxon>Pezizomycotina</taxon>
        <taxon>Sordariomycetes</taxon>
        <taxon>Xylariomycetidae</taxon>
        <taxon>Amphisphaeriales</taxon>
        <taxon>Apiosporaceae</taxon>
        <taxon>Apiospora</taxon>
    </lineage>
</organism>
<proteinExistence type="predicted"/>
<evidence type="ECO:0000313" key="3">
    <source>
        <dbReference type="Proteomes" id="UP001396898"/>
    </source>
</evidence>
<dbReference type="EMBL" id="JAQQWI010000001">
    <property type="protein sequence ID" value="KAK8040219.1"/>
    <property type="molecule type" value="Genomic_DNA"/>
</dbReference>
<sequence length="414" mass="44182">MSWPLLITGLDSSKSKVACDLFPGEGMLQAIGKLGSQWIEAVSSNDTLPISALLCLLILLPTERARGGGRADAAPEFQDPAKLVLRMALQHPILLSKNPNKEMEELCQLQKATRDLVGYIRGCKGIAEGIQAEAASEFEMDVKARLDQMASSLGKTIPEQSEDRRVTSENLLPPSEEPELTPVREIQENSAATEDENIRGALLCVHSRAGSSSRRQTTPKSSLCQATALAVRHQLGISLDRGQPFVGENKLDSVNGSGPGGGFGGGGRDQKQKLLVSMVYSLIRQLCRLVPPEIGKDFEGLERFAQLDGSPQSIPIALALMKRLIEVSPGLLICVIDGLQLLDYGELVEYGNKLLGVLTGSVQDHVVKLLVTTSGSFTSGSKLGATARLDCSVAPGSLRGGAVPGGRSMHNLRL</sequence>
<feature type="region of interest" description="Disordered" evidence="1">
    <location>
        <begin position="153"/>
        <end position="180"/>
    </location>
</feature>
<name>A0ABR1T2U8_9PEZI</name>
<evidence type="ECO:0000256" key="1">
    <source>
        <dbReference type="SAM" id="MobiDB-lite"/>
    </source>
</evidence>
<evidence type="ECO:0000313" key="2">
    <source>
        <dbReference type="EMBL" id="KAK8040219.1"/>
    </source>
</evidence>
<gene>
    <name evidence="2" type="ORF">PG991_000007</name>
</gene>
<keyword evidence="3" id="KW-1185">Reference proteome</keyword>
<reference evidence="2 3" key="1">
    <citation type="submission" date="2023-01" db="EMBL/GenBank/DDBJ databases">
        <title>Analysis of 21 Apiospora genomes using comparative genomics revels a genus with tremendous synthesis potential of carbohydrate active enzymes and secondary metabolites.</title>
        <authorList>
            <person name="Sorensen T."/>
        </authorList>
    </citation>
    <scope>NUCLEOTIDE SEQUENCE [LARGE SCALE GENOMIC DNA]</scope>
    <source>
        <strain evidence="2 3">CBS 20057</strain>
    </source>
</reference>
<accession>A0ABR1T2U8</accession>
<protein>
    <submittedName>
        <fullName evidence="2">Uncharacterized protein</fullName>
    </submittedName>
</protein>
<comment type="caution">
    <text evidence="2">The sequence shown here is derived from an EMBL/GenBank/DDBJ whole genome shotgun (WGS) entry which is preliminary data.</text>
</comment>
<dbReference type="Proteomes" id="UP001396898">
    <property type="component" value="Unassembled WGS sequence"/>
</dbReference>